<protein>
    <recommendedName>
        <fullName evidence="3">Bacterial type II and III secretion system protein</fullName>
    </recommendedName>
</protein>
<name>A0A518IYY3_9BACT</name>
<gene>
    <name evidence="1" type="ORF">Mal33_43080</name>
</gene>
<accession>A0A518IYY3</accession>
<evidence type="ECO:0008006" key="3">
    <source>
        <dbReference type="Google" id="ProtNLM"/>
    </source>
</evidence>
<dbReference type="Proteomes" id="UP000316770">
    <property type="component" value="Chromosome"/>
</dbReference>
<evidence type="ECO:0000313" key="2">
    <source>
        <dbReference type="Proteomes" id="UP000316770"/>
    </source>
</evidence>
<reference evidence="1 2" key="1">
    <citation type="submission" date="2019-02" db="EMBL/GenBank/DDBJ databases">
        <title>Deep-cultivation of Planctomycetes and their phenomic and genomic characterization uncovers novel biology.</title>
        <authorList>
            <person name="Wiegand S."/>
            <person name="Jogler M."/>
            <person name="Boedeker C."/>
            <person name="Pinto D."/>
            <person name="Vollmers J."/>
            <person name="Rivas-Marin E."/>
            <person name="Kohn T."/>
            <person name="Peeters S.H."/>
            <person name="Heuer A."/>
            <person name="Rast P."/>
            <person name="Oberbeckmann S."/>
            <person name="Bunk B."/>
            <person name="Jeske O."/>
            <person name="Meyerdierks A."/>
            <person name="Storesund J.E."/>
            <person name="Kallscheuer N."/>
            <person name="Luecker S."/>
            <person name="Lage O.M."/>
            <person name="Pohl T."/>
            <person name="Merkel B.J."/>
            <person name="Hornburger P."/>
            <person name="Mueller R.-W."/>
            <person name="Bruemmer F."/>
            <person name="Labrenz M."/>
            <person name="Spormann A.M."/>
            <person name="Op den Camp H."/>
            <person name="Overmann J."/>
            <person name="Amann R."/>
            <person name="Jetten M.S.M."/>
            <person name="Mascher T."/>
            <person name="Medema M.H."/>
            <person name="Devos D.P."/>
            <person name="Kaster A.-K."/>
            <person name="Ovreas L."/>
            <person name="Rohde M."/>
            <person name="Galperin M.Y."/>
            <person name="Jogler C."/>
        </authorList>
    </citation>
    <scope>NUCLEOTIDE SEQUENCE [LARGE SCALE GENOMIC DNA]</scope>
    <source>
        <strain evidence="1 2">Mal33</strain>
    </source>
</reference>
<proteinExistence type="predicted"/>
<dbReference type="AlphaFoldDB" id="A0A518IYY3"/>
<dbReference type="EMBL" id="CP036318">
    <property type="protein sequence ID" value="QDV58290.1"/>
    <property type="molecule type" value="Genomic_DNA"/>
</dbReference>
<evidence type="ECO:0000313" key="1">
    <source>
        <dbReference type="EMBL" id="QDV58290.1"/>
    </source>
</evidence>
<sequence length="358" mass="36839">MILSTAFAWLPLQAHGQDADDEKRILRVYDVSDIVDPQPKLLGDWLSGESKGTVSGLTNGGGGFGGGMGAGGGGMGPGAGGIGGGGGGGGFFAIPSHIQPQFEGPEVGGGMHSPWNSRVIDLADVLSDLGIGDAQLMVYDKLLLARATLRGHDELADVLQMLREKSQASPTMEIAMRLVPIDPNTAIDSSSLKPTDIEALAATKNAISATVRCGNGRTGSIASGARRSFVISAVPVVGASGSSDSNGRNVGYTPRVITPMVGLVGKVRPVIKVASQGQPRAAQLDIGIAYSVGADEILSATFGTGQTIDRIDLTAMEFESQLSAVENQWTLAGVSTITDGNGAQEGLMAVLVQWREAR</sequence>
<organism evidence="1 2">
    <name type="scientific">Rosistilla oblonga</name>
    <dbReference type="NCBI Taxonomy" id="2527990"/>
    <lineage>
        <taxon>Bacteria</taxon>
        <taxon>Pseudomonadati</taxon>
        <taxon>Planctomycetota</taxon>
        <taxon>Planctomycetia</taxon>
        <taxon>Pirellulales</taxon>
        <taxon>Pirellulaceae</taxon>
        <taxon>Rosistilla</taxon>
    </lineage>
</organism>
<keyword evidence="2" id="KW-1185">Reference proteome</keyword>